<reference evidence="3 6" key="2">
    <citation type="journal article" date="2019" name="Emerg. Microbes Infect.">
        <title>Comprehensive subspecies identification of 175 nontuberculous mycobacteria species based on 7547 genomic profiles.</title>
        <authorList>
            <person name="Matsumoto Y."/>
            <person name="Kinjo T."/>
            <person name="Motooka D."/>
            <person name="Nabeya D."/>
            <person name="Jung N."/>
            <person name="Uechi K."/>
            <person name="Horii T."/>
            <person name="Iida T."/>
            <person name="Fujita J."/>
            <person name="Nakamura S."/>
        </authorList>
    </citation>
    <scope>NUCLEOTIDE SEQUENCE [LARGE SCALE GENOMIC DNA]</scope>
    <source>
        <strain evidence="3 6">JCM 6377</strain>
    </source>
</reference>
<name>A0A2A7N9Y1_MYCAG</name>
<dbReference type="EMBL" id="PDCP01000009">
    <property type="protein sequence ID" value="PEG40666.1"/>
    <property type="molecule type" value="Genomic_DNA"/>
</dbReference>
<protein>
    <recommendedName>
        <fullName evidence="7">Proline rich protein</fullName>
    </recommendedName>
</protein>
<feature type="transmembrane region" description="Helical" evidence="2">
    <location>
        <begin position="12"/>
        <end position="29"/>
    </location>
</feature>
<dbReference type="AlphaFoldDB" id="A0A2A7N9Y1"/>
<gene>
    <name evidence="4" type="ORF">CQY20_06975</name>
    <name evidence="3" type="ORF">MAGR_18570</name>
</gene>
<evidence type="ECO:0000313" key="4">
    <source>
        <dbReference type="EMBL" id="PEG40666.1"/>
    </source>
</evidence>
<keyword evidence="2" id="KW-0812">Transmembrane</keyword>
<keyword evidence="5" id="KW-1185">Reference proteome</keyword>
<comment type="caution">
    <text evidence="4">The sequence shown here is derived from an EMBL/GenBank/DDBJ whole genome shotgun (WGS) entry which is preliminary data.</text>
</comment>
<dbReference type="RefSeq" id="WP_097939346.1">
    <property type="nucleotide sequence ID" value="NZ_BLKS01000001.1"/>
</dbReference>
<accession>A0A2A7N9Y1</accession>
<evidence type="ECO:0008006" key="7">
    <source>
        <dbReference type="Google" id="ProtNLM"/>
    </source>
</evidence>
<reference evidence="4 5" key="1">
    <citation type="submission" date="2017-10" db="EMBL/GenBank/DDBJ databases">
        <title>The new phylogeny of genus Mycobacterium.</title>
        <authorList>
            <person name="Tortoli E."/>
            <person name="Trovato A."/>
            <person name="Cirillo D.M."/>
        </authorList>
    </citation>
    <scope>NUCLEOTIDE SEQUENCE [LARGE SCALE GENOMIC DNA]</scope>
    <source>
        <strain evidence="4 5">CCUG37673</strain>
    </source>
</reference>
<feature type="region of interest" description="Disordered" evidence="1">
    <location>
        <begin position="57"/>
        <end position="156"/>
    </location>
</feature>
<evidence type="ECO:0000256" key="1">
    <source>
        <dbReference type="SAM" id="MobiDB-lite"/>
    </source>
</evidence>
<sequence>MRSWFRAKLGRIRVSTAVLAIAFMVLFWVQQTFPPEPAPEPPAPAVVPPGFVPDPNYTWVPRTQVRRPREPTNTTTRTTITTTTTTTTTTPPSETTTSPTDVPPPSTTVIDPDGIGPLPPQTLMQVPETDPNVPPTETPPTSPLPGVVPPSPEAPR</sequence>
<proteinExistence type="predicted"/>
<reference evidence="3" key="3">
    <citation type="submission" date="2020-02" db="EMBL/GenBank/DDBJ databases">
        <authorList>
            <person name="Matsumoto Y."/>
            <person name="Motooka D."/>
            <person name="Nakamura S."/>
        </authorList>
    </citation>
    <scope>NUCLEOTIDE SEQUENCE</scope>
    <source>
        <strain evidence="3">JCM 6377</strain>
    </source>
</reference>
<dbReference type="Proteomes" id="UP000465302">
    <property type="component" value="Unassembled WGS sequence"/>
</dbReference>
<evidence type="ECO:0000313" key="3">
    <source>
        <dbReference type="EMBL" id="GFG50416.1"/>
    </source>
</evidence>
<keyword evidence="2" id="KW-1133">Transmembrane helix</keyword>
<feature type="compositionally biased region" description="Low complexity" evidence="1">
    <location>
        <begin position="71"/>
        <end position="100"/>
    </location>
</feature>
<evidence type="ECO:0000256" key="2">
    <source>
        <dbReference type="SAM" id="Phobius"/>
    </source>
</evidence>
<feature type="compositionally biased region" description="Pro residues" evidence="1">
    <location>
        <begin position="132"/>
        <end position="156"/>
    </location>
</feature>
<keyword evidence="2" id="KW-0472">Membrane</keyword>
<dbReference type="EMBL" id="BLKS01000001">
    <property type="protein sequence ID" value="GFG50416.1"/>
    <property type="molecule type" value="Genomic_DNA"/>
</dbReference>
<dbReference type="OrthoDB" id="4753579at2"/>
<evidence type="ECO:0000313" key="5">
    <source>
        <dbReference type="Proteomes" id="UP000220914"/>
    </source>
</evidence>
<organism evidence="4 5">
    <name type="scientific">Mycolicibacterium agri</name>
    <name type="common">Mycobacterium agri</name>
    <dbReference type="NCBI Taxonomy" id="36811"/>
    <lineage>
        <taxon>Bacteria</taxon>
        <taxon>Bacillati</taxon>
        <taxon>Actinomycetota</taxon>
        <taxon>Actinomycetes</taxon>
        <taxon>Mycobacteriales</taxon>
        <taxon>Mycobacteriaceae</taxon>
        <taxon>Mycolicibacterium</taxon>
    </lineage>
</organism>
<dbReference type="Proteomes" id="UP000220914">
    <property type="component" value="Unassembled WGS sequence"/>
</dbReference>
<evidence type="ECO:0000313" key="6">
    <source>
        <dbReference type="Proteomes" id="UP000465302"/>
    </source>
</evidence>